<comment type="caution">
    <text evidence="2">The sequence shown here is derived from an EMBL/GenBank/DDBJ whole genome shotgun (WGS) entry which is preliminary data.</text>
</comment>
<dbReference type="RefSeq" id="WP_231444744.1">
    <property type="nucleotide sequence ID" value="NZ_JAJOMB010000012.1"/>
</dbReference>
<name>A0A9X1SV12_9ACTN</name>
<dbReference type="InterPro" id="IPR029058">
    <property type="entry name" value="AB_hydrolase_fold"/>
</dbReference>
<evidence type="ECO:0000259" key="1">
    <source>
        <dbReference type="Pfam" id="PF12697"/>
    </source>
</evidence>
<evidence type="ECO:0000313" key="3">
    <source>
        <dbReference type="Proteomes" id="UP001138997"/>
    </source>
</evidence>
<dbReference type="Gene3D" id="3.40.50.1820">
    <property type="entry name" value="alpha/beta hydrolase"/>
    <property type="match status" value="1"/>
</dbReference>
<dbReference type="InterPro" id="IPR000073">
    <property type="entry name" value="AB_hydrolase_1"/>
</dbReference>
<feature type="domain" description="AB hydrolase-1" evidence="1">
    <location>
        <begin position="29"/>
        <end position="141"/>
    </location>
</feature>
<keyword evidence="3" id="KW-1185">Reference proteome</keyword>
<proteinExistence type="predicted"/>
<organism evidence="2 3">
    <name type="scientific">Kineosporia babensis</name>
    <dbReference type="NCBI Taxonomy" id="499548"/>
    <lineage>
        <taxon>Bacteria</taxon>
        <taxon>Bacillati</taxon>
        <taxon>Actinomycetota</taxon>
        <taxon>Actinomycetes</taxon>
        <taxon>Kineosporiales</taxon>
        <taxon>Kineosporiaceae</taxon>
        <taxon>Kineosporia</taxon>
    </lineage>
</organism>
<protein>
    <submittedName>
        <fullName evidence="2">Alpha/beta fold hydrolase</fullName>
    </submittedName>
</protein>
<dbReference type="AlphaFoldDB" id="A0A9X1SV12"/>
<keyword evidence="2" id="KW-0378">Hydrolase</keyword>
<accession>A0A9X1SV12</accession>
<dbReference type="Proteomes" id="UP001138997">
    <property type="component" value="Unassembled WGS sequence"/>
</dbReference>
<sequence>MGNRFLQTGRHLAVRGAGLSPEQVRAVALVLHGGRVSGREPVTWYQPAVLRMNLLAEALHRRVHRHGVQVWNLRFAVRGWNGPEASPLADARWALEQIRGRCARPIVLVGHSMGARTALRVSGEPDVCGAVGLAPWVPPEDPVDQLAGRSVVLVHGTADRVTDPALTAAYAQRARPVAKSLVHQEIPEAGHAMLQSVRRWDDLAAAGVLDILAANGVRS</sequence>
<dbReference type="Pfam" id="PF12697">
    <property type="entry name" value="Abhydrolase_6"/>
    <property type="match status" value="1"/>
</dbReference>
<dbReference type="GO" id="GO:0016787">
    <property type="term" value="F:hydrolase activity"/>
    <property type="evidence" value="ECO:0007669"/>
    <property type="project" value="UniProtKB-KW"/>
</dbReference>
<reference evidence="2" key="1">
    <citation type="submission" date="2021-11" db="EMBL/GenBank/DDBJ databases">
        <title>Streptomyces corallinus and Kineosporia corallina sp. nov., two new coral-derived marine actinobacteria.</title>
        <authorList>
            <person name="Buangrab K."/>
            <person name="Sutthacheep M."/>
            <person name="Yeemin T."/>
            <person name="Harunari E."/>
            <person name="Igarashi Y."/>
            <person name="Sripreechasak P."/>
            <person name="Kanchanasin P."/>
            <person name="Tanasupawat S."/>
            <person name="Phongsopitanun W."/>
        </authorList>
    </citation>
    <scope>NUCLEOTIDE SEQUENCE</scope>
    <source>
        <strain evidence="2">JCM 31032</strain>
    </source>
</reference>
<dbReference type="SUPFAM" id="SSF53474">
    <property type="entry name" value="alpha/beta-Hydrolases"/>
    <property type="match status" value="1"/>
</dbReference>
<gene>
    <name evidence="2" type="ORF">LR394_21545</name>
</gene>
<evidence type="ECO:0000313" key="2">
    <source>
        <dbReference type="EMBL" id="MCD5313497.1"/>
    </source>
</evidence>
<dbReference type="EMBL" id="JAJOMB010000012">
    <property type="protein sequence ID" value="MCD5313497.1"/>
    <property type="molecule type" value="Genomic_DNA"/>
</dbReference>